<dbReference type="Pfam" id="PF07969">
    <property type="entry name" value="Amidohydro_3"/>
    <property type="match status" value="1"/>
</dbReference>
<dbReference type="SUPFAM" id="SSF51556">
    <property type="entry name" value="Metallo-dependent hydrolases"/>
    <property type="match status" value="1"/>
</dbReference>
<dbReference type="InterPro" id="IPR011059">
    <property type="entry name" value="Metal-dep_hydrolase_composite"/>
</dbReference>
<evidence type="ECO:0000313" key="3">
    <source>
        <dbReference type="Proteomes" id="UP000824130"/>
    </source>
</evidence>
<dbReference type="EMBL" id="DVOB01000158">
    <property type="protein sequence ID" value="HIU96511.1"/>
    <property type="molecule type" value="Genomic_DNA"/>
</dbReference>
<sequence length="563" mass="63244">MYVLKNAKIYTPQKAEAGSVIVTDGRDIAYIGDEAGAEAYIAGGKTGAGEEVKTYDLAGKTVLPGFIDAHTHPGICAESAWHVKLPWTEDPQVVLDFIGEYAKVHSKEEVPFLYFEYYPTSMFGKEGPKKEMLDAVVSDRPVLCQDFGEHLSWVNSKMLELMGVDRDTPDPTELEIFVRDEDGEPTGWVRERAWAHFLDRMYDAIGWRQPVASSEEMLAPVMDFFRDSGITAMFDGVIETDELIKTIYDMDRAGRLYTYYDGSVRFWHYADLPGKIEKLREYQRLYTTDHIKFNTMKLFLDGTNETGNAASIEELNDSPGNYGEIMMEEEELVDCFLLCNREGLDLHIHMVGDRAFRTACDAVEKAQALAAGAGEAWVCRPVFAHCESVHPSDMGRPAGLGIYVNWTCHWSGGYFGDEALNFYSREKWNGMYQFNPMIDSGANVSYSSDVVTYYELHRAAPFFGMQVAATRVDPEFPLDPEKYPGSMRPEASAKLGIRDLIEGYTEAGARQLRWDDKLGSIEAGKIANLVIVDRDPCEVPPEELKDVRIEAVMFDGKVVSGKL</sequence>
<dbReference type="InterPro" id="IPR032466">
    <property type="entry name" value="Metal_Hydrolase"/>
</dbReference>
<feature type="domain" description="Amidohydrolase 3" evidence="1">
    <location>
        <begin position="54"/>
        <end position="559"/>
    </location>
</feature>
<dbReference type="Gene3D" id="2.30.40.10">
    <property type="entry name" value="Urease, subunit C, domain 1"/>
    <property type="match status" value="1"/>
</dbReference>
<dbReference type="PANTHER" id="PTHR22642:SF2">
    <property type="entry name" value="PROTEIN LONG AFTER FAR-RED 3"/>
    <property type="match status" value="1"/>
</dbReference>
<dbReference type="PANTHER" id="PTHR22642">
    <property type="entry name" value="IMIDAZOLONEPROPIONASE"/>
    <property type="match status" value="1"/>
</dbReference>
<accession>A0A9D1N8D0</accession>
<dbReference type="SUPFAM" id="SSF51338">
    <property type="entry name" value="Composite domain of metallo-dependent hydrolases"/>
    <property type="match status" value="1"/>
</dbReference>
<comment type="caution">
    <text evidence="2">The sequence shown here is derived from an EMBL/GenBank/DDBJ whole genome shotgun (WGS) entry which is preliminary data.</text>
</comment>
<organism evidence="2 3">
    <name type="scientific">Candidatus Allocopromorpha excrementipullorum</name>
    <dbReference type="NCBI Taxonomy" id="2840743"/>
    <lineage>
        <taxon>Bacteria</taxon>
        <taxon>Bacillati</taxon>
        <taxon>Bacillota</taxon>
        <taxon>Clostridia</taxon>
        <taxon>Eubacteriales</taxon>
        <taxon>Eubacteriaceae</taxon>
        <taxon>Eubacteriaceae incertae sedis</taxon>
        <taxon>Candidatus Allocopromorpha</taxon>
    </lineage>
</organism>
<proteinExistence type="predicted"/>
<protein>
    <submittedName>
        <fullName evidence="2">Amidohydrolase family protein</fullName>
    </submittedName>
</protein>
<dbReference type="Proteomes" id="UP000824130">
    <property type="component" value="Unassembled WGS sequence"/>
</dbReference>
<name>A0A9D1N8D0_9FIRM</name>
<gene>
    <name evidence="2" type="ORF">IAD25_07400</name>
</gene>
<dbReference type="InterPro" id="IPR013108">
    <property type="entry name" value="Amidohydro_3"/>
</dbReference>
<reference evidence="2" key="2">
    <citation type="journal article" date="2021" name="PeerJ">
        <title>Extensive microbial diversity within the chicken gut microbiome revealed by metagenomics and culture.</title>
        <authorList>
            <person name="Gilroy R."/>
            <person name="Ravi A."/>
            <person name="Getino M."/>
            <person name="Pursley I."/>
            <person name="Horton D.L."/>
            <person name="Alikhan N.F."/>
            <person name="Baker D."/>
            <person name="Gharbi K."/>
            <person name="Hall N."/>
            <person name="Watson M."/>
            <person name="Adriaenssens E.M."/>
            <person name="Foster-Nyarko E."/>
            <person name="Jarju S."/>
            <person name="Secka A."/>
            <person name="Antonio M."/>
            <person name="Oren A."/>
            <person name="Chaudhuri R.R."/>
            <person name="La Ragione R."/>
            <person name="Hildebrand F."/>
            <person name="Pallen M.J."/>
        </authorList>
    </citation>
    <scope>NUCLEOTIDE SEQUENCE</scope>
    <source>
        <strain evidence="2">ChiSjej4B22-8349</strain>
    </source>
</reference>
<dbReference type="GO" id="GO:0016810">
    <property type="term" value="F:hydrolase activity, acting on carbon-nitrogen (but not peptide) bonds"/>
    <property type="evidence" value="ECO:0007669"/>
    <property type="project" value="InterPro"/>
</dbReference>
<reference evidence="2" key="1">
    <citation type="submission" date="2020-10" db="EMBL/GenBank/DDBJ databases">
        <authorList>
            <person name="Gilroy R."/>
        </authorList>
    </citation>
    <scope>NUCLEOTIDE SEQUENCE</scope>
    <source>
        <strain evidence="2">ChiSjej4B22-8349</strain>
    </source>
</reference>
<dbReference type="Gene3D" id="3.20.20.140">
    <property type="entry name" value="Metal-dependent hydrolases"/>
    <property type="match status" value="1"/>
</dbReference>
<dbReference type="Gene3D" id="3.10.310.70">
    <property type="match status" value="1"/>
</dbReference>
<dbReference type="AlphaFoldDB" id="A0A9D1N8D0"/>
<evidence type="ECO:0000313" key="2">
    <source>
        <dbReference type="EMBL" id="HIU96511.1"/>
    </source>
</evidence>
<evidence type="ECO:0000259" key="1">
    <source>
        <dbReference type="Pfam" id="PF07969"/>
    </source>
</evidence>